<dbReference type="PRINTS" id="PR00455">
    <property type="entry name" value="HTHTETR"/>
</dbReference>
<dbReference type="RefSeq" id="WP_134437357.1">
    <property type="nucleotide sequence ID" value="NZ_AP028867.1"/>
</dbReference>
<gene>
    <name evidence="4" type="ORF">E2605_17345</name>
</gene>
<organism evidence="4 5">
    <name type="scientific">Dysgonomonas capnocytophagoides</name>
    <dbReference type="NCBI Taxonomy" id="45254"/>
    <lineage>
        <taxon>Bacteria</taxon>
        <taxon>Pseudomonadati</taxon>
        <taxon>Bacteroidota</taxon>
        <taxon>Bacteroidia</taxon>
        <taxon>Bacteroidales</taxon>
        <taxon>Dysgonomonadaceae</taxon>
        <taxon>Dysgonomonas</taxon>
    </lineage>
</organism>
<evidence type="ECO:0000313" key="5">
    <source>
        <dbReference type="Proteomes" id="UP000297861"/>
    </source>
</evidence>
<dbReference type="OrthoDB" id="6430772at2"/>
<evidence type="ECO:0000313" key="4">
    <source>
        <dbReference type="EMBL" id="TFD93246.1"/>
    </source>
</evidence>
<evidence type="ECO:0000259" key="3">
    <source>
        <dbReference type="PROSITE" id="PS50977"/>
    </source>
</evidence>
<reference evidence="4 5" key="1">
    <citation type="submission" date="2019-03" db="EMBL/GenBank/DDBJ databases">
        <title>San Antonio Military Medical Center submission to MRSN (WRAIR), pending publication.</title>
        <authorList>
            <person name="Blyth D.M."/>
            <person name="Mccarthy S.L."/>
            <person name="Schall S.E."/>
            <person name="Stam J.A."/>
            <person name="Ong A.C."/>
            <person name="Mcgann P.T."/>
        </authorList>
    </citation>
    <scope>NUCLEOTIDE SEQUENCE [LARGE SCALE GENOMIC DNA]</scope>
    <source>
        <strain evidence="4 5">MRSN571793</strain>
    </source>
</reference>
<name>A0A4Y8KV24_9BACT</name>
<dbReference type="Proteomes" id="UP000297861">
    <property type="component" value="Unassembled WGS sequence"/>
</dbReference>
<sequence length="208" mass="24320">MEKQMNPSRKKILDKSFGLFLNENYDSVTMQQIQEASQVSRGAIYHHFKSKEDIFKEIVDIYLLPIFSSFSSITEEEKGTLLNTIYASIKCRQNHQLVLKEVVPFKMSDFYLYKFIFQATEQYPEFSEQVNSLSEKEFNGWRNIIQAAMRTGEIRSDIELDYVAQSLMTIPLGLGVFSAFSNYININTKDIRTSYLKFYNLLKKNSFL</sequence>
<evidence type="ECO:0000256" key="1">
    <source>
        <dbReference type="ARBA" id="ARBA00023125"/>
    </source>
</evidence>
<dbReference type="InterPro" id="IPR036271">
    <property type="entry name" value="Tet_transcr_reg_TetR-rel_C_sf"/>
</dbReference>
<dbReference type="SUPFAM" id="SSF48498">
    <property type="entry name" value="Tetracyclin repressor-like, C-terminal domain"/>
    <property type="match status" value="1"/>
</dbReference>
<dbReference type="InterPro" id="IPR001647">
    <property type="entry name" value="HTH_TetR"/>
</dbReference>
<dbReference type="PROSITE" id="PS50977">
    <property type="entry name" value="HTH_TETR_2"/>
    <property type="match status" value="1"/>
</dbReference>
<dbReference type="PANTHER" id="PTHR43479">
    <property type="entry name" value="ACREF/ENVCD OPERON REPRESSOR-RELATED"/>
    <property type="match status" value="1"/>
</dbReference>
<keyword evidence="1 2" id="KW-0238">DNA-binding</keyword>
<dbReference type="PANTHER" id="PTHR43479:SF11">
    <property type="entry name" value="ACREF_ENVCD OPERON REPRESSOR-RELATED"/>
    <property type="match status" value="1"/>
</dbReference>
<keyword evidence="5" id="KW-1185">Reference proteome</keyword>
<dbReference type="InterPro" id="IPR009057">
    <property type="entry name" value="Homeodomain-like_sf"/>
</dbReference>
<accession>A0A4Y8KV24</accession>
<dbReference type="InterPro" id="IPR050624">
    <property type="entry name" value="HTH-type_Tx_Regulator"/>
</dbReference>
<dbReference type="SUPFAM" id="SSF46689">
    <property type="entry name" value="Homeodomain-like"/>
    <property type="match status" value="1"/>
</dbReference>
<proteinExistence type="predicted"/>
<dbReference type="Pfam" id="PF00440">
    <property type="entry name" value="TetR_N"/>
    <property type="match status" value="1"/>
</dbReference>
<evidence type="ECO:0000256" key="2">
    <source>
        <dbReference type="PROSITE-ProRule" id="PRU00335"/>
    </source>
</evidence>
<feature type="domain" description="HTH tetR-type" evidence="3">
    <location>
        <begin position="6"/>
        <end position="66"/>
    </location>
</feature>
<feature type="DNA-binding region" description="H-T-H motif" evidence="2">
    <location>
        <begin position="29"/>
        <end position="48"/>
    </location>
</feature>
<dbReference type="EMBL" id="SOML01000013">
    <property type="protein sequence ID" value="TFD93246.1"/>
    <property type="molecule type" value="Genomic_DNA"/>
</dbReference>
<dbReference type="Gene3D" id="1.10.357.10">
    <property type="entry name" value="Tetracycline Repressor, domain 2"/>
    <property type="match status" value="1"/>
</dbReference>
<comment type="caution">
    <text evidence="4">The sequence shown here is derived from an EMBL/GenBank/DDBJ whole genome shotgun (WGS) entry which is preliminary data.</text>
</comment>
<dbReference type="GO" id="GO:0003677">
    <property type="term" value="F:DNA binding"/>
    <property type="evidence" value="ECO:0007669"/>
    <property type="project" value="UniProtKB-UniRule"/>
</dbReference>
<protein>
    <submittedName>
        <fullName evidence="4">TetR/AcrR family transcriptional regulator</fullName>
    </submittedName>
</protein>
<dbReference type="AlphaFoldDB" id="A0A4Y8KV24"/>